<dbReference type="Gene3D" id="3.40.50.1820">
    <property type="entry name" value="alpha/beta hydrolase"/>
    <property type="match status" value="1"/>
</dbReference>
<dbReference type="Pfam" id="PF20434">
    <property type="entry name" value="BD-FAE"/>
    <property type="match status" value="1"/>
</dbReference>
<dbReference type="SUPFAM" id="SSF53474">
    <property type="entry name" value="alpha/beta-Hydrolases"/>
    <property type="match status" value="1"/>
</dbReference>
<evidence type="ECO:0000313" key="5">
    <source>
        <dbReference type="Proteomes" id="UP001501490"/>
    </source>
</evidence>
<evidence type="ECO:0000259" key="3">
    <source>
        <dbReference type="Pfam" id="PF20434"/>
    </source>
</evidence>
<protein>
    <submittedName>
        <fullName evidence="4">Alpha/beta hydrolase</fullName>
    </submittedName>
</protein>
<dbReference type="Proteomes" id="UP001501490">
    <property type="component" value="Unassembled WGS sequence"/>
</dbReference>
<feature type="compositionally biased region" description="Low complexity" evidence="2">
    <location>
        <begin position="1"/>
        <end position="10"/>
    </location>
</feature>
<dbReference type="EMBL" id="BAABAB010000028">
    <property type="protein sequence ID" value="GAA3631739.1"/>
    <property type="molecule type" value="Genomic_DNA"/>
</dbReference>
<dbReference type="InterPro" id="IPR050300">
    <property type="entry name" value="GDXG_lipolytic_enzyme"/>
</dbReference>
<feature type="domain" description="BD-FAE-like" evidence="3">
    <location>
        <begin position="50"/>
        <end position="264"/>
    </location>
</feature>
<keyword evidence="1 4" id="KW-0378">Hydrolase</keyword>
<name>A0ABP7AGT2_9ACTN</name>
<sequence>MTGNPFAPGAAFPPPAHDDPLPPARITDEGVRVLSGVPYADLPGVRPLELDLYLPPAGTAGTGAAVIFLHGGGWQLGSRRLLGPAYARWSPSALERIAVAGIAVASADYRLSGEARWPAQLHDAKAAVRWLRARSDELGIDPDRIAAWGESAGAHLALLLGLTGDELDGSVGVTGGSTSVSAVVSWYAPSDFLALAADAGADPTAPDSLEARLLGAPLSSVPELARQASPITYVRPDAPPILLLHGRDDRLIPCAQSERLAAALDAAGAPVVFDSLAGADHTWFGSPHAPAQALERSIAFLLDPWTTGA</sequence>
<proteinExistence type="predicted"/>
<dbReference type="PANTHER" id="PTHR48081:SF13">
    <property type="entry name" value="ALPHA_BETA HYDROLASE"/>
    <property type="match status" value="1"/>
</dbReference>
<gene>
    <name evidence="4" type="ORF">GCM10022236_37900</name>
</gene>
<dbReference type="GO" id="GO:0016787">
    <property type="term" value="F:hydrolase activity"/>
    <property type="evidence" value="ECO:0007669"/>
    <property type="project" value="UniProtKB-KW"/>
</dbReference>
<dbReference type="InterPro" id="IPR029058">
    <property type="entry name" value="AB_hydrolase_fold"/>
</dbReference>
<reference evidence="5" key="1">
    <citation type="journal article" date="2019" name="Int. J. Syst. Evol. Microbiol.">
        <title>The Global Catalogue of Microorganisms (GCM) 10K type strain sequencing project: providing services to taxonomists for standard genome sequencing and annotation.</title>
        <authorList>
            <consortium name="The Broad Institute Genomics Platform"/>
            <consortium name="The Broad Institute Genome Sequencing Center for Infectious Disease"/>
            <person name="Wu L."/>
            <person name="Ma J."/>
        </authorList>
    </citation>
    <scope>NUCLEOTIDE SEQUENCE [LARGE SCALE GENOMIC DNA]</scope>
    <source>
        <strain evidence="5">JCM 16929</strain>
    </source>
</reference>
<dbReference type="RefSeq" id="WP_344807485.1">
    <property type="nucleotide sequence ID" value="NZ_BAABAB010000028.1"/>
</dbReference>
<organism evidence="4 5">
    <name type="scientific">Microlunatus ginsengisoli</name>
    <dbReference type="NCBI Taxonomy" id="363863"/>
    <lineage>
        <taxon>Bacteria</taxon>
        <taxon>Bacillati</taxon>
        <taxon>Actinomycetota</taxon>
        <taxon>Actinomycetes</taxon>
        <taxon>Propionibacteriales</taxon>
        <taxon>Propionibacteriaceae</taxon>
        <taxon>Microlunatus</taxon>
    </lineage>
</organism>
<evidence type="ECO:0000256" key="2">
    <source>
        <dbReference type="SAM" id="MobiDB-lite"/>
    </source>
</evidence>
<evidence type="ECO:0000256" key="1">
    <source>
        <dbReference type="ARBA" id="ARBA00022801"/>
    </source>
</evidence>
<dbReference type="PANTHER" id="PTHR48081">
    <property type="entry name" value="AB HYDROLASE SUPERFAMILY PROTEIN C4A8.06C"/>
    <property type="match status" value="1"/>
</dbReference>
<evidence type="ECO:0000313" key="4">
    <source>
        <dbReference type="EMBL" id="GAA3631739.1"/>
    </source>
</evidence>
<dbReference type="InterPro" id="IPR049492">
    <property type="entry name" value="BD-FAE-like_dom"/>
</dbReference>
<comment type="caution">
    <text evidence="4">The sequence shown here is derived from an EMBL/GenBank/DDBJ whole genome shotgun (WGS) entry which is preliminary data.</text>
</comment>
<accession>A0ABP7AGT2</accession>
<feature type="region of interest" description="Disordered" evidence="2">
    <location>
        <begin position="1"/>
        <end position="23"/>
    </location>
</feature>
<keyword evidence="5" id="KW-1185">Reference proteome</keyword>